<keyword evidence="2" id="KW-1185">Reference proteome</keyword>
<reference evidence="2" key="1">
    <citation type="submission" date="2016-10" db="EMBL/GenBank/DDBJ databases">
        <authorList>
            <person name="Varghese N."/>
            <person name="Submissions S."/>
        </authorList>
    </citation>
    <scope>NUCLEOTIDE SEQUENCE [LARGE SCALE GENOMIC DNA]</scope>
    <source>
        <strain evidence="2">CGMCC 1.10121</strain>
    </source>
</reference>
<dbReference type="Proteomes" id="UP000199126">
    <property type="component" value="Unassembled WGS sequence"/>
</dbReference>
<protein>
    <submittedName>
        <fullName evidence="1">Uncharacterized protein</fullName>
    </submittedName>
</protein>
<evidence type="ECO:0000313" key="2">
    <source>
        <dbReference type="Proteomes" id="UP000199126"/>
    </source>
</evidence>
<name>A0A1H8ULP8_9EURY</name>
<dbReference type="AlphaFoldDB" id="A0A1H8ULP8"/>
<evidence type="ECO:0000313" key="1">
    <source>
        <dbReference type="EMBL" id="SEP03883.1"/>
    </source>
</evidence>
<dbReference type="EMBL" id="FODV01000011">
    <property type="protein sequence ID" value="SEP03883.1"/>
    <property type="molecule type" value="Genomic_DNA"/>
</dbReference>
<sequence length="73" mass="8134">MRNSQTPLTPREEDAFECLREVVDGMDAGCPRAAAIEAVVALEFDRDEAVYLVDQLLLKGYLYAVGDEIRVTD</sequence>
<organism evidence="1 2">
    <name type="scientific">Halogranum amylolyticum</name>
    <dbReference type="NCBI Taxonomy" id="660520"/>
    <lineage>
        <taxon>Archaea</taxon>
        <taxon>Methanobacteriati</taxon>
        <taxon>Methanobacteriota</taxon>
        <taxon>Stenosarchaea group</taxon>
        <taxon>Halobacteria</taxon>
        <taxon>Halobacteriales</taxon>
        <taxon>Haloferacaceae</taxon>
    </lineage>
</organism>
<gene>
    <name evidence="1" type="ORF">SAMN04487948_111123</name>
</gene>
<accession>A0A1H8ULP8</accession>
<dbReference type="OrthoDB" id="302271at2157"/>
<proteinExistence type="predicted"/>
<dbReference type="RefSeq" id="WP_089826326.1">
    <property type="nucleotide sequence ID" value="NZ_FODV01000011.1"/>
</dbReference>